<protein>
    <submittedName>
        <fullName evidence="2">Uncharacterized protein</fullName>
    </submittedName>
</protein>
<feature type="compositionally biased region" description="Basic and acidic residues" evidence="1">
    <location>
        <begin position="7"/>
        <end position="26"/>
    </location>
</feature>
<accession>A0A640T399</accession>
<feature type="compositionally biased region" description="Pro residues" evidence="1">
    <location>
        <begin position="52"/>
        <end position="81"/>
    </location>
</feature>
<keyword evidence="3" id="KW-1185">Reference proteome</keyword>
<organism evidence="2 3">
    <name type="scientific">Streptomyces glebosus</name>
    <dbReference type="NCBI Taxonomy" id="249580"/>
    <lineage>
        <taxon>Bacteria</taxon>
        <taxon>Bacillati</taxon>
        <taxon>Actinomycetota</taxon>
        <taxon>Actinomycetes</taxon>
        <taxon>Kitasatosporales</taxon>
        <taxon>Streptomycetaceae</taxon>
        <taxon>Streptomyces</taxon>
    </lineage>
</organism>
<proteinExistence type="predicted"/>
<evidence type="ECO:0000313" key="2">
    <source>
        <dbReference type="EMBL" id="GFE17640.1"/>
    </source>
</evidence>
<reference evidence="2 3" key="1">
    <citation type="submission" date="2019-12" db="EMBL/GenBank/DDBJ databases">
        <title>Whole genome shotgun sequence of Streptomyces hygroscopicus subsp. glebosus NBRC 13786.</title>
        <authorList>
            <person name="Ichikawa N."/>
            <person name="Kimura A."/>
            <person name="Kitahashi Y."/>
            <person name="Komaki H."/>
            <person name="Tamura T."/>
        </authorList>
    </citation>
    <scope>NUCLEOTIDE SEQUENCE [LARGE SCALE GENOMIC DNA]</scope>
    <source>
        <strain evidence="2 3">NBRC 13786</strain>
    </source>
</reference>
<dbReference type="Proteomes" id="UP000430079">
    <property type="component" value="Unassembled WGS sequence"/>
</dbReference>
<feature type="region of interest" description="Disordered" evidence="1">
    <location>
        <begin position="1"/>
        <end position="116"/>
    </location>
</feature>
<gene>
    <name evidence="2" type="ORF">Sgleb_56870</name>
</gene>
<evidence type="ECO:0000256" key="1">
    <source>
        <dbReference type="SAM" id="MobiDB-lite"/>
    </source>
</evidence>
<sequence>MTASEAAAKEAVKDAANEDGKDAEAFRRKRSAAGGSDCARCGSRQAGANAGLPPPDFPIMIPPQAVPAPPCAPPRPPPPPARITGCGGRAHLPRGACSARGTRPSHVVDSGHISGS</sequence>
<comment type="caution">
    <text evidence="2">The sequence shown here is derived from an EMBL/GenBank/DDBJ whole genome shotgun (WGS) entry which is preliminary data.</text>
</comment>
<dbReference type="EMBL" id="BLIO01000001">
    <property type="protein sequence ID" value="GFE17640.1"/>
    <property type="molecule type" value="Genomic_DNA"/>
</dbReference>
<name>A0A640T399_9ACTN</name>
<dbReference type="AlphaFoldDB" id="A0A640T399"/>
<evidence type="ECO:0000313" key="3">
    <source>
        <dbReference type="Proteomes" id="UP000430079"/>
    </source>
</evidence>